<dbReference type="Proteomes" id="UP000030143">
    <property type="component" value="Unassembled WGS sequence"/>
</dbReference>
<dbReference type="EMBL" id="JQFZ01000016">
    <property type="protein sequence ID" value="KGO63059.1"/>
    <property type="molecule type" value="Genomic_DNA"/>
</dbReference>
<dbReference type="SUPFAM" id="SSF48403">
    <property type="entry name" value="Ankyrin repeat"/>
    <property type="match status" value="2"/>
</dbReference>
<dbReference type="SMART" id="SM00248">
    <property type="entry name" value="ANK"/>
    <property type="match status" value="13"/>
</dbReference>
<evidence type="ECO:0000256" key="4">
    <source>
        <dbReference type="SAM" id="Coils"/>
    </source>
</evidence>
<feature type="repeat" description="ANK" evidence="3">
    <location>
        <begin position="128"/>
        <end position="160"/>
    </location>
</feature>
<dbReference type="HOGENOM" id="CLU_390833_0_0_1"/>
<dbReference type="PANTHER" id="PTHR24198:SF165">
    <property type="entry name" value="ANKYRIN REPEAT-CONTAINING PROTEIN-RELATED"/>
    <property type="match status" value="1"/>
</dbReference>
<accession>A0A0A2K5I6</accession>
<keyword evidence="1" id="KW-0677">Repeat</keyword>
<evidence type="ECO:0000256" key="3">
    <source>
        <dbReference type="PROSITE-ProRule" id="PRU00023"/>
    </source>
</evidence>
<dbReference type="PANTHER" id="PTHR24198">
    <property type="entry name" value="ANKYRIN REPEAT AND PROTEIN KINASE DOMAIN-CONTAINING PROTEIN"/>
    <property type="match status" value="1"/>
</dbReference>
<dbReference type="InterPro" id="IPR002110">
    <property type="entry name" value="Ankyrin_rpt"/>
</dbReference>
<dbReference type="Pfam" id="PF12796">
    <property type="entry name" value="Ank_2"/>
    <property type="match status" value="3"/>
</dbReference>
<organism evidence="5 6">
    <name type="scientific">Penicillium expansum</name>
    <name type="common">Blue mold rot fungus</name>
    <dbReference type="NCBI Taxonomy" id="27334"/>
    <lineage>
        <taxon>Eukaryota</taxon>
        <taxon>Fungi</taxon>
        <taxon>Dikarya</taxon>
        <taxon>Ascomycota</taxon>
        <taxon>Pezizomycotina</taxon>
        <taxon>Eurotiomycetes</taxon>
        <taxon>Eurotiomycetidae</taxon>
        <taxon>Eurotiales</taxon>
        <taxon>Aspergillaceae</taxon>
        <taxon>Penicillium</taxon>
    </lineage>
</organism>
<name>A0A0A2K5I6_PENEN</name>
<dbReference type="VEuPathDB" id="FungiDB:PEXP_070900"/>
<reference evidence="5 6" key="1">
    <citation type="journal article" date="2015" name="Mol. Plant Microbe Interact.">
        <title>Genome, transcriptome, and functional analyses of Penicillium expansum provide new insights into secondary metabolism and pathogenicity.</title>
        <authorList>
            <person name="Ballester A.R."/>
            <person name="Marcet-Houben M."/>
            <person name="Levin E."/>
            <person name="Sela N."/>
            <person name="Selma-Lazaro C."/>
            <person name="Carmona L."/>
            <person name="Wisniewski M."/>
            <person name="Droby S."/>
            <person name="Gonzalez-Candelas L."/>
            <person name="Gabaldon T."/>
        </authorList>
    </citation>
    <scope>NUCLEOTIDE SEQUENCE [LARGE SCALE GENOMIC DNA]</scope>
    <source>
        <strain evidence="5 6">MD-8</strain>
    </source>
</reference>
<sequence length="721" mass="79533">MQILDLPNELLLLIGEFLDDEYCLNTFLQTCRRLYSILHHSLYEFNVRHSHACALEWAAKNGSEATARYTLEAGASPHAAYYEEWLPMALACIHGHEAIVRLLLDHGVDPNWSWSWLREPSIDAYRDDEGCPLILAAGRGHESVVRLLLSHGVPPDVRFERLDGLDISPLSVAARGGYLSLVKLFVSLGCDVQVGAWWGASILVNAADKGHCEVVRFLLDTNPDLQPPQEASHALLRAAGRGHLDIVELLIERGMAPTPTMRAWPLGPLIEAAQREYHAIVDQLRRSMDVLGFIAHGEPDDDTHRQLLLVSAACGWEDLIKELLERGCSSDFPTSEGREWGMEGKLRGSRYLSIRGYPLPLALAAHRGHHGAFELLLNHAIESDKSLLNGGEPTPLLAAIDSSQKWMVNMLLDHGANPNHRVPPNNVPVFFEAVQTPEILEVLLDRGADTGLKANYGVGEVYYDSVFVRALRTGSIAAAQILQQRASFIESTLGTDAYPKSFIEAAAHGGASMIEYLLDSGYEVGPGSPQIGKALRTILSRSDTSSLTLLFERGLIGNLITIDNKPLMGVVDSPSEDWDAVAATMDILLAHGIHVEGGPYSPLHDIVDRKMSNSAQLLLDRGADPLQTHEKLGTTPLGEAAQRGSKILVRIMLKDLDQRSILLEELQAKLIKAELQAELGQKEGLAEDDVRPLLRRFYWRKKYQEMPTFRGESIGNLETTP</sequence>
<dbReference type="STRING" id="27334.A0A0A2K5I6"/>
<dbReference type="AlphaFoldDB" id="A0A0A2K5I6"/>
<keyword evidence="2 3" id="KW-0040">ANK repeat</keyword>
<keyword evidence="6" id="KW-1185">Reference proteome</keyword>
<dbReference type="OrthoDB" id="341259at2759"/>
<dbReference type="PROSITE" id="PS50088">
    <property type="entry name" value="ANK_REPEAT"/>
    <property type="match status" value="1"/>
</dbReference>
<evidence type="ECO:0000256" key="2">
    <source>
        <dbReference type="ARBA" id="ARBA00023043"/>
    </source>
</evidence>
<dbReference type="GeneID" id="27676953"/>
<dbReference type="PhylomeDB" id="A0A0A2K5I6"/>
<keyword evidence="4" id="KW-0175">Coiled coil</keyword>
<dbReference type="RefSeq" id="XP_016603544.1">
    <property type="nucleotide sequence ID" value="XM_016741534.1"/>
</dbReference>
<dbReference type="Gene3D" id="1.25.40.20">
    <property type="entry name" value="Ankyrin repeat-containing domain"/>
    <property type="match status" value="4"/>
</dbReference>
<gene>
    <name evidence="5" type="ORF">PEX2_042590</name>
</gene>
<evidence type="ECO:0000313" key="5">
    <source>
        <dbReference type="EMBL" id="KGO63059.1"/>
    </source>
</evidence>
<protein>
    <submittedName>
        <fullName evidence="5">Uncharacterized protein</fullName>
    </submittedName>
</protein>
<dbReference type="InterPro" id="IPR036770">
    <property type="entry name" value="Ankyrin_rpt-contain_sf"/>
</dbReference>
<proteinExistence type="predicted"/>
<feature type="coiled-coil region" evidence="4">
    <location>
        <begin position="656"/>
        <end position="683"/>
    </location>
</feature>
<evidence type="ECO:0000256" key="1">
    <source>
        <dbReference type="ARBA" id="ARBA00022737"/>
    </source>
</evidence>
<evidence type="ECO:0000313" key="6">
    <source>
        <dbReference type="Proteomes" id="UP000030143"/>
    </source>
</evidence>
<comment type="caution">
    <text evidence="5">The sequence shown here is derived from an EMBL/GenBank/DDBJ whole genome shotgun (WGS) entry which is preliminary data.</text>
</comment>